<dbReference type="AlphaFoldDB" id="H0HXH8"/>
<organism evidence="2 3">
    <name type="scientific">Mesorhizobium alhagi CCNWXJ12-2</name>
    <dbReference type="NCBI Taxonomy" id="1107882"/>
    <lineage>
        <taxon>Bacteria</taxon>
        <taxon>Pseudomonadati</taxon>
        <taxon>Pseudomonadota</taxon>
        <taxon>Alphaproteobacteria</taxon>
        <taxon>Hyphomicrobiales</taxon>
        <taxon>Phyllobacteriaceae</taxon>
        <taxon>Allomesorhizobium</taxon>
    </lineage>
</organism>
<keyword evidence="3" id="KW-1185">Reference proteome</keyword>
<dbReference type="EMBL" id="AHAM01000206">
    <property type="protein sequence ID" value="EHK54589.1"/>
    <property type="molecule type" value="Genomic_DNA"/>
</dbReference>
<sequence>MQHVLLRQDCRSLQIAVSGASVLRPLRLKVDAIVPPRRLRFHVAALQCLNDIHGGGRLAAAHLPPEPRGGRLRVVLQALDGSLAGAPHQEIAIALFGRRRVEQDWSHPGGHLRDQVRRAVRRGRYLMGGGYRHFLNG</sequence>
<evidence type="ECO:0000313" key="3">
    <source>
        <dbReference type="Proteomes" id="UP000003250"/>
    </source>
</evidence>
<protein>
    <recommendedName>
        <fullName evidence="1">T6SS Transcription factor RovC-like DNA binding domain-containing protein</fullName>
    </recommendedName>
</protein>
<evidence type="ECO:0000259" key="1">
    <source>
        <dbReference type="Pfam" id="PF10074"/>
    </source>
</evidence>
<dbReference type="Pfam" id="PF10074">
    <property type="entry name" value="RovC_DNA-bd"/>
    <property type="match status" value="1"/>
</dbReference>
<proteinExistence type="predicted"/>
<name>H0HXH8_9HYPH</name>
<reference evidence="2 3" key="1">
    <citation type="journal article" date="2012" name="J. Bacteriol.">
        <title>Draft Genome Sequence of Mesorhizobium alhagi CCNWXJ12-2T, a Novel Salt-Resistant Species Isolated from the Desert of Northwestern China.</title>
        <authorList>
            <person name="Zhou M."/>
            <person name="Chen W."/>
            <person name="Chen H."/>
            <person name="Wei G."/>
        </authorList>
    </citation>
    <scope>NUCLEOTIDE SEQUENCE [LARGE SCALE GENOMIC DNA]</scope>
    <source>
        <strain evidence="2 3">CCNWXJ12-2</strain>
    </source>
</reference>
<dbReference type="Proteomes" id="UP000003250">
    <property type="component" value="Unassembled WGS sequence"/>
</dbReference>
<dbReference type="RefSeq" id="WP_008838485.1">
    <property type="nucleotide sequence ID" value="NZ_AHAM01000206.1"/>
</dbReference>
<dbReference type="InterPro" id="IPR018754">
    <property type="entry name" value="RovC-like_DNA-bd"/>
</dbReference>
<evidence type="ECO:0000313" key="2">
    <source>
        <dbReference type="EMBL" id="EHK54589.1"/>
    </source>
</evidence>
<gene>
    <name evidence="2" type="ORF">MAXJ12_24487</name>
</gene>
<accession>H0HXH8</accession>
<feature type="domain" description="T6SS Transcription factor RovC-like DNA binding" evidence="1">
    <location>
        <begin position="47"/>
        <end position="135"/>
    </location>
</feature>